<dbReference type="AlphaFoldDB" id="A0A133V263"/>
<evidence type="ECO:0000313" key="2">
    <source>
        <dbReference type="EMBL" id="KXB00529.1"/>
    </source>
</evidence>
<keyword evidence="1" id="KW-0812">Transmembrane</keyword>
<name>A0A133V263_9EURY</name>
<evidence type="ECO:0000256" key="1">
    <source>
        <dbReference type="SAM" id="Phobius"/>
    </source>
</evidence>
<sequence>MGAFHKSARESWDHGILKLKGDLIDLKSEVRSLQRMKPIMENKDEIKDMLEQSSGFQEKFQDLQPILENTNKIKNLLQQKPEIGEMKQRFKLTYTLFGVVLAISLALSGLAIYRSWK</sequence>
<dbReference type="EMBL" id="LHXU01000009">
    <property type="protein sequence ID" value="KXB00529.1"/>
    <property type="molecule type" value="Genomic_DNA"/>
</dbReference>
<evidence type="ECO:0000313" key="3">
    <source>
        <dbReference type="Proteomes" id="UP000070341"/>
    </source>
</evidence>
<accession>A0A133V263</accession>
<comment type="caution">
    <text evidence="2">The sequence shown here is derived from an EMBL/GenBank/DDBJ whole genome shotgun (WGS) entry which is preliminary data.</text>
</comment>
<feature type="transmembrane region" description="Helical" evidence="1">
    <location>
        <begin position="92"/>
        <end position="113"/>
    </location>
</feature>
<keyword evidence="1" id="KW-0472">Membrane</keyword>
<keyword evidence="3" id="KW-1185">Reference proteome</keyword>
<keyword evidence="1" id="KW-1133">Transmembrane helix</keyword>
<gene>
    <name evidence="2" type="ORF">AKJ40_01245</name>
</gene>
<proteinExistence type="predicted"/>
<reference evidence="2 3" key="1">
    <citation type="journal article" date="2016" name="Sci. Rep.">
        <title>Metabolic traits of an uncultured archaeal lineage -MSBL1- from brine pools of the Red Sea.</title>
        <authorList>
            <person name="Mwirichia R."/>
            <person name="Alam I."/>
            <person name="Rashid M."/>
            <person name="Vinu M."/>
            <person name="Ba-Alawi W."/>
            <person name="Anthony Kamau A."/>
            <person name="Kamanda Ngugi D."/>
            <person name="Goker M."/>
            <person name="Klenk H.P."/>
            <person name="Bajic V."/>
            <person name="Stingl U."/>
        </authorList>
    </citation>
    <scope>NUCLEOTIDE SEQUENCE [LARGE SCALE GENOMIC DNA]</scope>
    <source>
        <strain evidence="2">SCGC-AAA259M10</strain>
    </source>
</reference>
<organism evidence="2 3">
    <name type="scientific">candidate division MSBL1 archaeon SCGC-AAA259M10</name>
    <dbReference type="NCBI Taxonomy" id="1698270"/>
    <lineage>
        <taxon>Archaea</taxon>
        <taxon>Methanobacteriati</taxon>
        <taxon>Methanobacteriota</taxon>
        <taxon>candidate division MSBL1</taxon>
    </lineage>
</organism>
<dbReference type="Proteomes" id="UP000070341">
    <property type="component" value="Unassembled WGS sequence"/>
</dbReference>
<protein>
    <submittedName>
        <fullName evidence="2">Uncharacterized protein</fullName>
    </submittedName>
</protein>